<keyword evidence="1" id="KW-0472">Membrane</keyword>
<dbReference type="Proteomes" id="UP000054653">
    <property type="component" value="Unassembled WGS sequence"/>
</dbReference>
<dbReference type="AlphaFoldDB" id="A0A0V1C9V0"/>
<keyword evidence="2" id="KW-0732">Signal</keyword>
<evidence type="ECO:0000256" key="1">
    <source>
        <dbReference type="SAM" id="Phobius"/>
    </source>
</evidence>
<evidence type="ECO:0000313" key="3">
    <source>
        <dbReference type="EMBL" id="KRY45922.1"/>
    </source>
</evidence>
<comment type="caution">
    <text evidence="3">The sequence shown here is derived from an EMBL/GenBank/DDBJ whole genome shotgun (WGS) entry which is preliminary data.</text>
</comment>
<keyword evidence="1" id="KW-0812">Transmembrane</keyword>
<organism evidence="3 4">
    <name type="scientific">Trichinella britovi</name>
    <name type="common">Parasitic roundworm</name>
    <dbReference type="NCBI Taxonomy" id="45882"/>
    <lineage>
        <taxon>Eukaryota</taxon>
        <taxon>Metazoa</taxon>
        <taxon>Ecdysozoa</taxon>
        <taxon>Nematoda</taxon>
        <taxon>Enoplea</taxon>
        <taxon>Dorylaimia</taxon>
        <taxon>Trichinellida</taxon>
        <taxon>Trichinellidae</taxon>
        <taxon>Trichinella</taxon>
    </lineage>
</organism>
<protein>
    <submittedName>
        <fullName evidence="3">Uncharacterized protein</fullName>
    </submittedName>
</protein>
<dbReference type="OrthoDB" id="9970237at2759"/>
<proteinExistence type="predicted"/>
<dbReference type="Pfam" id="PF15031">
    <property type="entry name" value="DUF4528"/>
    <property type="match status" value="1"/>
</dbReference>
<gene>
    <name evidence="3" type="ORF">T03_15887</name>
</gene>
<accession>A0A0V1C9V0</accession>
<keyword evidence="1" id="KW-1133">Transmembrane helix</keyword>
<dbReference type="PANTHER" id="PTHR34651">
    <property type="entry name" value="SIMILAR TO ENSANGP00000021391"/>
    <property type="match status" value="1"/>
</dbReference>
<evidence type="ECO:0000256" key="2">
    <source>
        <dbReference type="SAM" id="SignalP"/>
    </source>
</evidence>
<sequence>MDWTLLHMLCRCVLLAKHHKFGGSTTVCKPFPTEESGDSNESRRGSAMTYRPLNRTCLGTSAHSEELWSYTLAFRPRRDGYRTSGHDIAIADLVGTSRNPVMDQSVGRWGSLLGILTGRGESCVDRYLNCGLRSILELPLLLWEIQSTAHENQNTKSEYFVLFQKVNSMRKVWLSMRAFWPGYQNRPLASDVLRVHLITRQHPAVTSFFIPYRCIQDEHFGQSCFNFEVDKINYRIMRTGCFPFVKYYCNREAPIDNHLTDKFFTILKILNLGIPCLLYGVIAWFLVQSVTKYYINGSKLQTKEIR</sequence>
<keyword evidence="4" id="KW-1185">Reference proteome</keyword>
<name>A0A0V1C9V0_TRIBR</name>
<dbReference type="PANTHER" id="PTHR34651:SF1">
    <property type="entry name" value="SIMILAR TO ENSANGP00000021391"/>
    <property type="match status" value="1"/>
</dbReference>
<feature type="transmembrane region" description="Helical" evidence="1">
    <location>
        <begin position="263"/>
        <end position="287"/>
    </location>
</feature>
<feature type="signal peptide" evidence="2">
    <location>
        <begin position="1"/>
        <end position="15"/>
    </location>
</feature>
<dbReference type="EMBL" id="JYDI01000320">
    <property type="protein sequence ID" value="KRY45922.1"/>
    <property type="molecule type" value="Genomic_DNA"/>
</dbReference>
<evidence type="ECO:0000313" key="4">
    <source>
        <dbReference type="Proteomes" id="UP000054653"/>
    </source>
</evidence>
<reference evidence="3 4" key="1">
    <citation type="submission" date="2015-01" db="EMBL/GenBank/DDBJ databases">
        <title>Evolution of Trichinella species and genotypes.</title>
        <authorList>
            <person name="Korhonen P.K."/>
            <person name="Edoardo P."/>
            <person name="Giuseppe L.R."/>
            <person name="Gasser R.B."/>
        </authorList>
    </citation>
    <scope>NUCLEOTIDE SEQUENCE [LARGE SCALE GENOMIC DNA]</scope>
    <source>
        <strain evidence="3">ISS120</strain>
    </source>
</reference>
<dbReference type="InterPro" id="IPR029245">
    <property type="entry name" value="DUF4528"/>
</dbReference>
<feature type="chain" id="PRO_5012904378" evidence="2">
    <location>
        <begin position="16"/>
        <end position="306"/>
    </location>
</feature>